<evidence type="ECO:0000313" key="1">
    <source>
        <dbReference type="EMBL" id="KAI3759637.1"/>
    </source>
</evidence>
<dbReference type="Proteomes" id="UP001055879">
    <property type="component" value="Linkage Group LG02"/>
</dbReference>
<sequence length="241" mass="26632">MYMQVSSGTKVDTKNNKGMKSIPTFSANKRKREPVGVGDINDKEEKKLIGDDNNVESEAGTKEVEMKDAETVVIDEGGIKEVEMQDATEVHEKTINKEDDESKLNKDDHIRSNLNTTEVCKQNQTTEKSECIENQISVGASGQQANKDDCTRSDQNATEACKQNQTTEFDKSECNEKQINVGASGQRALGEIATLLKQVQETSDEKAKLEVDIKVIKKTDRNGDTKENGNDNQTVARVSCP</sequence>
<gene>
    <name evidence="1" type="ORF">L6452_07595</name>
</gene>
<dbReference type="EMBL" id="CM042048">
    <property type="protein sequence ID" value="KAI3759637.1"/>
    <property type="molecule type" value="Genomic_DNA"/>
</dbReference>
<proteinExistence type="predicted"/>
<organism evidence="1 2">
    <name type="scientific">Arctium lappa</name>
    <name type="common">Greater burdock</name>
    <name type="synonym">Lappa major</name>
    <dbReference type="NCBI Taxonomy" id="4217"/>
    <lineage>
        <taxon>Eukaryota</taxon>
        <taxon>Viridiplantae</taxon>
        <taxon>Streptophyta</taxon>
        <taxon>Embryophyta</taxon>
        <taxon>Tracheophyta</taxon>
        <taxon>Spermatophyta</taxon>
        <taxon>Magnoliopsida</taxon>
        <taxon>eudicotyledons</taxon>
        <taxon>Gunneridae</taxon>
        <taxon>Pentapetalae</taxon>
        <taxon>asterids</taxon>
        <taxon>campanulids</taxon>
        <taxon>Asterales</taxon>
        <taxon>Asteraceae</taxon>
        <taxon>Carduoideae</taxon>
        <taxon>Cardueae</taxon>
        <taxon>Arctiinae</taxon>
        <taxon>Arctium</taxon>
    </lineage>
</organism>
<reference evidence="1 2" key="2">
    <citation type="journal article" date="2022" name="Mol. Ecol. Resour.">
        <title>The genomes of chicory, endive, great burdock and yacon provide insights into Asteraceae paleo-polyploidization history and plant inulin production.</title>
        <authorList>
            <person name="Fan W."/>
            <person name="Wang S."/>
            <person name="Wang H."/>
            <person name="Wang A."/>
            <person name="Jiang F."/>
            <person name="Liu H."/>
            <person name="Zhao H."/>
            <person name="Xu D."/>
            <person name="Zhang Y."/>
        </authorList>
    </citation>
    <scope>NUCLEOTIDE SEQUENCE [LARGE SCALE GENOMIC DNA]</scope>
    <source>
        <strain evidence="2">cv. Niubang</strain>
    </source>
</reference>
<keyword evidence="2" id="KW-1185">Reference proteome</keyword>
<name>A0ACB9ELB2_ARCLA</name>
<accession>A0ACB9ELB2</accession>
<comment type="caution">
    <text evidence="1">The sequence shown here is derived from an EMBL/GenBank/DDBJ whole genome shotgun (WGS) entry which is preliminary data.</text>
</comment>
<protein>
    <submittedName>
        <fullName evidence="1">Uncharacterized protein</fullName>
    </submittedName>
</protein>
<reference evidence="2" key="1">
    <citation type="journal article" date="2022" name="Mol. Ecol. Resour.">
        <title>The genomes of chicory, endive, great burdock and yacon provide insights into Asteraceae palaeo-polyploidization history and plant inulin production.</title>
        <authorList>
            <person name="Fan W."/>
            <person name="Wang S."/>
            <person name="Wang H."/>
            <person name="Wang A."/>
            <person name="Jiang F."/>
            <person name="Liu H."/>
            <person name="Zhao H."/>
            <person name="Xu D."/>
            <person name="Zhang Y."/>
        </authorList>
    </citation>
    <scope>NUCLEOTIDE SEQUENCE [LARGE SCALE GENOMIC DNA]</scope>
    <source>
        <strain evidence="2">cv. Niubang</strain>
    </source>
</reference>
<evidence type="ECO:0000313" key="2">
    <source>
        <dbReference type="Proteomes" id="UP001055879"/>
    </source>
</evidence>